<gene>
    <name evidence="1" type="ORF">IAG42_05815</name>
</gene>
<sequence>MARGEVVEVQEPLSRGELYRLTAHEQPVAYALEPGGARGFSFRQRVRARLAKAMFGPGTFVPKATAEEYRALHAGWHESERAD</sequence>
<protein>
    <submittedName>
        <fullName evidence="1">Uncharacterized protein</fullName>
    </submittedName>
</protein>
<dbReference type="RefSeq" id="WP_188335938.1">
    <property type="nucleotide sequence ID" value="NZ_CP061281.1"/>
</dbReference>
<dbReference type="AlphaFoldDB" id="A0A7H1B379"/>
<organism evidence="1 2">
    <name type="scientific">Streptomyces xanthii</name>
    <dbReference type="NCBI Taxonomy" id="2768069"/>
    <lineage>
        <taxon>Bacteria</taxon>
        <taxon>Bacillati</taxon>
        <taxon>Actinomycetota</taxon>
        <taxon>Actinomycetes</taxon>
        <taxon>Kitasatosporales</taxon>
        <taxon>Streptomycetaceae</taxon>
        <taxon>Streptomyces</taxon>
    </lineage>
</organism>
<dbReference type="Proteomes" id="UP000516428">
    <property type="component" value="Chromosome"/>
</dbReference>
<evidence type="ECO:0000313" key="2">
    <source>
        <dbReference type="Proteomes" id="UP000516428"/>
    </source>
</evidence>
<dbReference type="EMBL" id="CP061281">
    <property type="protein sequence ID" value="QNS03184.1"/>
    <property type="molecule type" value="Genomic_DNA"/>
</dbReference>
<reference evidence="1 2" key="1">
    <citation type="submission" date="2020-09" db="EMBL/GenBank/DDBJ databases">
        <title>A novel species.</title>
        <authorList>
            <person name="Gao J."/>
        </authorList>
    </citation>
    <scope>NUCLEOTIDE SEQUENCE [LARGE SCALE GENOMIC DNA]</scope>
    <source>
        <strain evidence="1 2">CRXT-Y-14</strain>
    </source>
</reference>
<dbReference type="KEGG" id="sxn:IAG42_05815"/>
<name>A0A7H1B379_9ACTN</name>
<proteinExistence type="predicted"/>
<accession>A0A7H1B379</accession>
<evidence type="ECO:0000313" key="1">
    <source>
        <dbReference type="EMBL" id="QNS03184.1"/>
    </source>
</evidence>
<keyword evidence="2" id="KW-1185">Reference proteome</keyword>